<dbReference type="EMBL" id="BOOP01000008">
    <property type="protein sequence ID" value="GII37044.1"/>
    <property type="molecule type" value="Genomic_DNA"/>
</dbReference>
<feature type="domain" description="HNH nuclease" evidence="1">
    <location>
        <begin position="214"/>
        <end position="263"/>
    </location>
</feature>
<dbReference type="AlphaFoldDB" id="A0A8J3U2B3"/>
<name>A0A8J3U2B3_9ACTN</name>
<dbReference type="Pfam" id="PF13391">
    <property type="entry name" value="HNH_2"/>
    <property type="match status" value="1"/>
</dbReference>
<gene>
    <name evidence="2" type="ORF">Pph01_20470</name>
</gene>
<evidence type="ECO:0000259" key="1">
    <source>
        <dbReference type="Pfam" id="PF13391"/>
    </source>
</evidence>
<protein>
    <recommendedName>
        <fullName evidence="1">HNH nuclease domain-containing protein</fullName>
    </recommendedName>
</protein>
<evidence type="ECO:0000313" key="3">
    <source>
        <dbReference type="Proteomes" id="UP000622547"/>
    </source>
</evidence>
<reference evidence="2 3" key="1">
    <citation type="submission" date="2021-01" db="EMBL/GenBank/DDBJ databases">
        <title>Whole genome shotgun sequence of Planotetraspora phitsanulokensis NBRC 104273.</title>
        <authorList>
            <person name="Komaki H."/>
            <person name="Tamura T."/>
        </authorList>
    </citation>
    <scope>NUCLEOTIDE SEQUENCE [LARGE SCALE GENOMIC DNA]</scope>
    <source>
        <strain evidence="2 3">NBRC 104273</strain>
    </source>
</reference>
<comment type="caution">
    <text evidence="2">The sequence shown here is derived from an EMBL/GenBank/DDBJ whole genome shotgun (WGS) entry which is preliminary data.</text>
</comment>
<accession>A0A8J3U2B3</accession>
<dbReference type="RefSeq" id="WP_204072759.1">
    <property type="nucleotide sequence ID" value="NZ_BAABHI010000037.1"/>
</dbReference>
<proteinExistence type="predicted"/>
<dbReference type="Proteomes" id="UP000622547">
    <property type="component" value="Unassembled WGS sequence"/>
</dbReference>
<organism evidence="2 3">
    <name type="scientific">Planotetraspora phitsanulokensis</name>
    <dbReference type="NCBI Taxonomy" id="575192"/>
    <lineage>
        <taxon>Bacteria</taxon>
        <taxon>Bacillati</taxon>
        <taxon>Actinomycetota</taxon>
        <taxon>Actinomycetes</taxon>
        <taxon>Streptosporangiales</taxon>
        <taxon>Streptosporangiaceae</taxon>
        <taxon>Planotetraspora</taxon>
    </lineage>
</organism>
<sequence>MFRAWSLLSVEEADRQFGGNLGYEDVLGEKYIWNSTVAHSRDVQEGDLIILKDGGWVLGLAWMDEIVSGPGRKERRRCPQCGSTGFKPRKRHDVRFKCSPCGEEFNTPTSETIDVTVFEGHYGRTWRPLDTPMPEKTLRNLYGNRSGQQSIRPIEPDGLREHFRTAAGLGPRWWREDGGVRPPINGGHRQVLQKARVGQAKFRSHLLERYGACCAITGAQPAECLEAAHLYRYADTPNHDLNGGLLLRRDLHTLFDRGLLVIDTRTWTLRIAPSLHDYPHLAVLDNAPIQVAPQLRPTPTYLEQHLALATDGWDERRLSE</sequence>
<dbReference type="InterPro" id="IPR003615">
    <property type="entry name" value="HNH_nuc"/>
</dbReference>
<evidence type="ECO:0000313" key="2">
    <source>
        <dbReference type="EMBL" id="GII37044.1"/>
    </source>
</evidence>
<keyword evidence="3" id="KW-1185">Reference proteome</keyword>